<dbReference type="Proteomes" id="UP001153331">
    <property type="component" value="Unassembled WGS sequence"/>
</dbReference>
<proteinExistence type="predicted"/>
<organism evidence="1 2">
    <name type="scientific">Boeremia exigua</name>
    <dbReference type="NCBI Taxonomy" id="749465"/>
    <lineage>
        <taxon>Eukaryota</taxon>
        <taxon>Fungi</taxon>
        <taxon>Dikarya</taxon>
        <taxon>Ascomycota</taxon>
        <taxon>Pezizomycotina</taxon>
        <taxon>Dothideomycetes</taxon>
        <taxon>Pleosporomycetidae</taxon>
        <taxon>Pleosporales</taxon>
        <taxon>Pleosporineae</taxon>
        <taxon>Didymellaceae</taxon>
        <taxon>Boeremia</taxon>
    </lineage>
</organism>
<evidence type="ECO:0000313" key="2">
    <source>
        <dbReference type="Proteomes" id="UP001153331"/>
    </source>
</evidence>
<reference evidence="1" key="1">
    <citation type="submission" date="2022-11" db="EMBL/GenBank/DDBJ databases">
        <title>Genome Sequence of Boeremia exigua.</title>
        <authorList>
            <person name="Buettner E."/>
        </authorList>
    </citation>
    <scope>NUCLEOTIDE SEQUENCE</scope>
    <source>
        <strain evidence="1">CU02</strain>
    </source>
</reference>
<keyword evidence="2" id="KW-1185">Reference proteome</keyword>
<evidence type="ECO:0000313" key="1">
    <source>
        <dbReference type="EMBL" id="KAJ8112736.1"/>
    </source>
</evidence>
<comment type="caution">
    <text evidence="1">The sequence shown here is derived from an EMBL/GenBank/DDBJ whole genome shotgun (WGS) entry which is preliminary data.</text>
</comment>
<accession>A0ACC2IC15</accession>
<gene>
    <name evidence="1" type="ORF">OPT61_g4961</name>
</gene>
<name>A0ACC2IC15_9PLEO</name>
<sequence>MADPLSIIASIVGVGVASAQLANKVYDFTDKYQNVPAQMRNIAAEMSHLSNIFSLLATVLEEGQDTFKPQVLIDAESILSRVKKIQDEIKKLMKKNSGIRARVKWVMSSGKVSELLDQVEAFKSSMSILLGTTQLALACREPRAAREIERLEHVITAGVKEIRQCVISLQTAKPALMFEPPKLLEAASASGPVVPRSYRSMPIVTLPPSNARTNKRGNRSEPRVDALEPSGSQFETASWLYSMTLAKGGEHEERSVDRESSYAGPFNPCGNNPFSPNGYNPFAIPQASTSDRAATDSQLIKAPPPQRLYELSPCSVARNIVGTWTYLNPVEFFAASDAAVEEESDVSHSDSSSDKDEDGPSSRYRQPRRTFTFEEYDHALETGEL</sequence>
<dbReference type="EMBL" id="JAPHNI010000302">
    <property type="protein sequence ID" value="KAJ8112736.1"/>
    <property type="molecule type" value="Genomic_DNA"/>
</dbReference>
<protein>
    <submittedName>
        <fullName evidence="1">Uncharacterized protein</fullName>
    </submittedName>
</protein>